<dbReference type="InterPro" id="IPR023239">
    <property type="entry name" value="BRISC_Abraxas1"/>
</dbReference>
<feature type="coiled-coil region" evidence="1">
    <location>
        <begin position="124"/>
        <end position="151"/>
    </location>
</feature>
<dbReference type="InterPro" id="IPR023238">
    <property type="entry name" value="FAM175"/>
</dbReference>
<dbReference type="EMBL" id="CATNWA010003304">
    <property type="protein sequence ID" value="CAI9545032.1"/>
    <property type="molecule type" value="Genomic_DNA"/>
</dbReference>
<evidence type="ECO:0000256" key="1">
    <source>
        <dbReference type="SAM" id="Coils"/>
    </source>
</evidence>
<feature type="compositionally biased region" description="Polar residues" evidence="2">
    <location>
        <begin position="275"/>
        <end position="288"/>
    </location>
</feature>
<organism evidence="3 4">
    <name type="scientific">Staurois parvus</name>
    <dbReference type="NCBI Taxonomy" id="386267"/>
    <lineage>
        <taxon>Eukaryota</taxon>
        <taxon>Metazoa</taxon>
        <taxon>Chordata</taxon>
        <taxon>Craniata</taxon>
        <taxon>Vertebrata</taxon>
        <taxon>Euteleostomi</taxon>
        <taxon>Amphibia</taxon>
        <taxon>Batrachia</taxon>
        <taxon>Anura</taxon>
        <taxon>Neobatrachia</taxon>
        <taxon>Ranoidea</taxon>
        <taxon>Ranidae</taxon>
        <taxon>Staurois</taxon>
    </lineage>
</organism>
<accession>A0ABN9BBS2</accession>
<comment type="caution">
    <text evidence="3">The sequence shown here is derived from an EMBL/GenBank/DDBJ whole genome shotgun (WGS) entry which is preliminary data.</text>
</comment>
<name>A0ABN9BBS2_9NEOB</name>
<evidence type="ECO:0000256" key="2">
    <source>
        <dbReference type="SAM" id="MobiDB-lite"/>
    </source>
</evidence>
<reference evidence="3" key="1">
    <citation type="submission" date="2023-05" db="EMBL/GenBank/DDBJ databases">
        <authorList>
            <person name="Stuckert A."/>
        </authorList>
    </citation>
    <scope>NUCLEOTIDE SEQUENCE</scope>
</reference>
<dbReference type="PANTHER" id="PTHR31728:SF2">
    <property type="entry name" value="BRCA1-A COMPLEX SUBUNIT ABRAXAS 1"/>
    <property type="match status" value="1"/>
</dbReference>
<proteinExistence type="predicted"/>
<keyword evidence="4" id="KW-1185">Reference proteome</keyword>
<dbReference type="Pfam" id="PF21125">
    <property type="entry name" value="MPN_2A_DUB_like"/>
    <property type="match status" value="1"/>
</dbReference>
<keyword evidence="1" id="KW-0175">Coiled coil</keyword>
<evidence type="ECO:0008006" key="5">
    <source>
        <dbReference type="Google" id="ProtNLM"/>
    </source>
</evidence>
<sequence length="288" mass="32802">MTLRERLLHENLQISLSNPGLVFLLVTSQCTTERESTHRMEYALHKPQDSDCQKIPLIIANLGMSEQQAYKTLSGSCVSLGFNQAVKKHSLDFFHKDGTVKEVSKITAMCTSLQEELKETCSRVVESEYSVEQLLQQVHQLKQQIAEKKKLLNKGNFKFSNTAQENIFLCQALRHFFPHSALLQSCCLTLNGKLIPYNCNTYHKTAEMDKLTLMIEECDLPEVCVRKAGKRKRLPQKKRAGFPFTRTRASAREANHYDDRILLNSGTETEDDSQHLTMDSLASQSPTF</sequence>
<gene>
    <name evidence="3" type="ORF">SPARVUS_LOCUS2586022</name>
</gene>
<dbReference type="Proteomes" id="UP001162483">
    <property type="component" value="Unassembled WGS sequence"/>
</dbReference>
<evidence type="ECO:0000313" key="4">
    <source>
        <dbReference type="Proteomes" id="UP001162483"/>
    </source>
</evidence>
<evidence type="ECO:0000313" key="3">
    <source>
        <dbReference type="EMBL" id="CAI9545032.1"/>
    </source>
</evidence>
<dbReference type="PRINTS" id="PR02052">
    <property type="entry name" value="ABRAXAS"/>
</dbReference>
<feature type="region of interest" description="Disordered" evidence="2">
    <location>
        <begin position="268"/>
        <end position="288"/>
    </location>
</feature>
<protein>
    <recommendedName>
        <fullName evidence="5">Cycloidea-like protein</fullName>
    </recommendedName>
</protein>
<dbReference type="PANTHER" id="PTHR31728">
    <property type="entry name" value="ABRAXAS FAMILY MEMBER"/>
    <property type="match status" value="1"/>
</dbReference>